<dbReference type="SUPFAM" id="SSF52788">
    <property type="entry name" value="Phosphotyrosine protein phosphatases I"/>
    <property type="match status" value="1"/>
</dbReference>
<dbReference type="InterPro" id="IPR036196">
    <property type="entry name" value="Ptyr_pPase_sf"/>
</dbReference>
<evidence type="ECO:0000313" key="3">
    <source>
        <dbReference type="Proteomes" id="UP000037923"/>
    </source>
</evidence>
<dbReference type="RefSeq" id="XP_015652101.1">
    <property type="nucleotide sequence ID" value="XM_015809165.1"/>
</dbReference>
<dbReference type="OMA" id="CRVQRRW"/>
<accession>A0A0N0DQT8</accession>
<protein>
    <submittedName>
        <fullName evidence="2">Putative mitochondrial low molecular weight protein tyrosine phosphatase</fullName>
    </submittedName>
</protein>
<feature type="compositionally biased region" description="Basic and acidic residues" evidence="1">
    <location>
        <begin position="89"/>
        <end position="98"/>
    </location>
</feature>
<dbReference type="PANTHER" id="PTHR43428">
    <property type="entry name" value="ARSENATE REDUCTASE"/>
    <property type="match status" value="1"/>
</dbReference>
<comment type="caution">
    <text evidence="2">The sequence shown here is derived from an EMBL/GenBank/DDBJ whole genome shotgun (WGS) entry which is preliminary data.</text>
</comment>
<feature type="region of interest" description="Disordered" evidence="1">
    <location>
        <begin position="85"/>
        <end position="129"/>
    </location>
</feature>
<gene>
    <name evidence="2" type="ORF">ABB37_09601</name>
</gene>
<reference evidence="2 3" key="1">
    <citation type="submission" date="2015-07" db="EMBL/GenBank/DDBJ databases">
        <title>High-quality genome of monoxenous trypanosomatid Leptomonas pyrrhocoris.</title>
        <authorList>
            <person name="Flegontov P."/>
            <person name="Butenko A."/>
            <person name="Firsov S."/>
            <person name="Vlcek C."/>
            <person name="Logacheva M.D."/>
            <person name="Field M."/>
            <person name="Filatov D."/>
            <person name="Flegontova O."/>
            <person name="Gerasimov E."/>
            <person name="Jackson A.P."/>
            <person name="Kelly S."/>
            <person name="Opperdoes F."/>
            <person name="O'Reilly A."/>
            <person name="Votypka J."/>
            <person name="Yurchenko V."/>
            <person name="Lukes J."/>
        </authorList>
    </citation>
    <scope>NUCLEOTIDE SEQUENCE [LARGE SCALE GENOMIC DNA]</scope>
    <source>
        <strain evidence="2">H10</strain>
    </source>
</reference>
<dbReference type="PANTHER" id="PTHR43428:SF1">
    <property type="entry name" value="ARSENATE REDUCTASE"/>
    <property type="match status" value="1"/>
</dbReference>
<dbReference type="GeneID" id="26909884"/>
<dbReference type="EMBL" id="LGTL01000033">
    <property type="protein sequence ID" value="KPA73662.1"/>
    <property type="molecule type" value="Genomic_DNA"/>
</dbReference>
<sequence>MSSCRGILIAGVTNQARTQMAEGFLRSFMNNAVFISSGGWRHGGCVHPFAVKAMADVGIRIDRQSSTSLEGARRQRSTYDVYVSIDDPYPDRGSDRYHQQQRQQPWGEREEEQDAERGNSGEGALSAAASSSRELFSDPLLASATPKHWTVAQDSTDGRQAWTLWSPRDPRIFHATSTRKLQDHLYEGEPLFARVRPTELRRGCRVQRRWQVPSVTERYAVETAEEQLARVVDARTQLAPLCMELIRGLEEDYGETLLDAAAVAAYTAAVAAKAAETKEGHRSITGEKKLA</sequence>
<organism evidence="2 3">
    <name type="scientific">Leptomonas pyrrhocoris</name>
    <name type="common">Firebug parasite</name>
    <dbReference type="NCBI Taxonomy" id="157538"/>
    <lineage>
        <taxon>Eukaryota</taxon>
        <taxon>Discoba</taxon>
        <taxon>Euglenozoa</taxon>
        <taxon>Kinetoplastea</taxon>
        <taxon>Metakinetoplastina</taxon>
        <taxon>Trypanosomatida</taxon>
        <taxon>Trypanosomatidae</taxon>
        <taxon>Leishmaniinae</taxon>
        <taxon>Leptomonas</taxon>
    </lineage>
</organism>
<dbReference type="OrthoDB" id="271614at2759"/>
<dbReference type="Gene3D" id="3.40.50.2300">
    <property type="match status" value="1"/>
</dbReference>
<evidence type="ECO:0000313" key="2">
    <source>
        <dbReference type="EMBL" id="KPA73662.1"/>
    </source>
</evidence>
<dbReference type="Proteomes" id="UP000037923">
    <property type="component" value="Unassembled WGS sequence"/>
</dbReference>
<dbReference type="VEuPathDB" id="TriTrypDB:LpyrH10_33_0090"/>
<proteinExistence type="predicted"/>
<dbReference type="AlphaFoldDB" id="A0A0N0DQT8"/>
<keyword evidence="3" id="KW-1185">Reference proteome</keyword>
<name>A0A0N0DQT8_LEPPY</name>
<evidence type="ECO:0000256" key="1">
    <source>
        <dbReference type="SAM" id="MobiDB-lite"/>
    </source>
</evidence>